<feature type="transmembrane region" description="Helical" evidence="7">
    <location>
        <begin position="155"/>
        <end position="173"/>
    </location>
</feature>
<dbReference type="PANTHER" id="PTHR43840">
    <property type="entry name" value="MITOCHONDRIAL METAL TRANSPORTER 1-RELATED"/>
    <property type="match status" value="1"/>
</dbReference>
<evidence type="ECO:0000256" key="4">
    <source>
        <dbReference type="ARBA" id="ARBA00022692"/>
    </source>
</evidence>
<keyword evidence="11" id="KW-1185">Reference proteome</keyword>
<evidence type="ECO:0000259" key="9">
    <source>
        <dbReference type="Pfam" id="PF16916"/>
    </source>
</evidence>
<comment type="similarity">
    <text evidence="2">Belongs to the cation diffusion facilitator (CDF) transporter (TC 2.A.4) family.</text>
</comment>
<dbReference type="Pfam" id="PF01545">
    <property type="entry name" value="Cation_efflux"/>
    <property type="match status" value="1"/>
</dbReference>
<dbReference type="Pfam" id="PF16916">
    <property type="entry name" value="ZT_dimer"/>
    <property type="match status" value="1"/>
</dbReference>
<dbReference type="InterPro" id="IPR050291">
    <property type="entry name" value="CDF_Transporter"/>
</dbReference>
<dbReference type="AlphaFoldDB" id="A0A7U9JC16"/>
<dbReference type="FunFam" id="1.20.1510.10:FF:000006">
    <property type="entry name" value="Divalent cation efflux transporter"/>
    <property type="match status" value="1"/>
</dbReference>
<evidence type="ECO:0000256" key="5">
    <source>
        <dbReference type="ARBA" id="ARBA00022989"/>
    </source>
</evidence>
<dbReference type="PANTHER" id="PTHR43840:SF15">
    <property type="entry name" value="MITOCHONDRIAL METAL TRANSPORTER 1-RELATED"/>
    <property type="match status" value="1"/>
</dbReference>
<evidence type="ECO:0000256" key="7">
    <source>
        <dbReference type="SAM" id="Phobius"/>
    </source>
</evidence>
<comment type="caution">
    <text evidence="10">The sequence shown here is derived from an EMBL/GenBank/DDBJ whole genome shotgun (WGS) entry which is preliminary data.</text>
</comment>
<dbReference type="Gene3D" id="3.30.70.1350">
    <property type="entry name" value="Cation efflux protein, cytoplasmic domain"/>
    <property type="match status" value="1"/>
</dbReference>
<keyword evidence="5 7" id="KW-1133">Transmembrane helix</keyword>
<evidence type="ECO:0000256" key="6">
    <source>
        <dbReference type="ARBA" id="ARBA00023136"/>
    </source>
</evidence>
<evidence type="ECO:0000256" key="3">
    <source>
        <dbReference type="ARBA" id="ARBA00022448"/>
    </source>
</evidence>
<accession>A0A7U9JC16</accession>
<comment type="subcellular location">
    <subcellularLocation>
        <location evidence="1">Membrane</location>
        <topology evidence="1">Multi-pass membrane protein</topology>
    </subcellularLocation>
</comment>
<dbReference type="InterPro" id="IPR036837">
    <property type="entry name" value="Cation_efflux_CTD_sf"/>
</dbReference>
<keyword evidence="6 7" id="KW-0472">Membrane</keyword>
<feature type="transmembrane region" description="Helical" evidence="7">
    <location>
        <begin position="222"/>
        <end position="239"/>
    </location>
</feature>
<feature type="transmembrane region" description="Helical" evidence="7">
    <location>
        <begin position="199"/>
        <end position="216"/>
    </location>
</feature>
<dbReference type="GO" id="GO:0008324">
    <property type="term" value="F:monoatomic cation transmembrane transporter activity"/>
    <property type="evidence" value="ECO:0007669"/>
    <property type="project" value="InterPro"/>
</dbReference>
<dbReference type="SUPFAM" id="SSF161111">
    <property type="entry name" value="Cation efflux protein transmembrane domain-like"/>
    <property type="match status" value="1"/>
</dbReference>
<dbReference type="SUPFAM" id="SSF160240">
    <property type="entry name" value="Cation efflux protein cytoplasmic domain-like"/>
    <property type="match status" value="1"/>
</dbReference>
<dbReference type="GO" id="GO:0016020">
    <property type="term" value="C:membrane"/>
    <property type="evidence" value="ECO:0007669"/>
    <property type="project" value="UniProtKB-SubCell"/>
</dbReference>
<keyword evidence="3" id="KW-0813">Transport</keyword>
<evidence type="ECO:0000259" key="8">
    <source>
        <dbReference type="Pfam" id="PF01545"/>
    </source>
</evidence>
<feature type="transmembrane region" description="Helical" evidence="7">
    <location>
        <begin position="123"/>
        <end position="149"/>
    </location>
</feature>
<dbReference type="NCBIfam" id="TIGR01297">
    <property type="entry name" value="CDF"/>
    <property type="match status" value="1"/>
</dbReference>
<evidence type="ECO:0000313" key="10">
    <source>
        <dbReference type="EMBL" id="ESU72728.1"/>
    </source>
</evidence>
<feature type="transmembrane region" description="Helical" evidence="7">
    <location>
        <begin position="54"/>
        <end position="75"/>
    </location>
</feature>
<evidence type="ECO:0000256" key="1">
    <source>
        <dbReference type="ARBA" id="ARBA00004141"/>
    </source>
</evidence>
<feature type="domain" description="Cation efflux protein cytoplasmic" evidence="9">
    <location>
        <begin position="259"/>
        <end position="335"/>
    </location>
</feature>
<gene>
    <name evidence="10" type="ORF">T260_06340</name>
</gene>
<dbReference type="Proteomes" id="UP000018339">
    <property type="component" value="Unassembled WGS sequence"/>
</dbReference>
<reference evidence="10 11" key="1">
    <citation type="journal article" date="2014" name="Genome Announc.">
        <title>Draft Genome Sequence of Geobacillus thermopakistaniensis Strain MAS1.</title>
        <authorList>
            <person name="Siddiqui M.A."/>
            <person name="Rashid N."/>
            <person name="Ayyampalayam S."/>
            <person name="Whitman W.B."/>
        </authorList>
    </citation>
    <scope>NUCLEOTIDE SEQUENCE [LARGE SCALE GENOMIC DNA]</scope>
    <source>
        <strain evidence="10 11">MAS1</strain>
    </source>
</reference>
<proteinExistence type="inferred from homology"/>
<organism evidence="10 11">
    <name type="scientific">Geobacillus thermopakistaniensis (strain MAS1)</name>
    <dbReference type="NCBI Taxonomy" id="1408282"/>
    <lineage>
        <taxon>Bacteria</taxon>
        <taxon>Bacillati</taxon>
        <taxon>Bacillota</taxon>
        <taxon>Bacilli</taxon>
        <taxon>Bacillales</taxon>
        <taxon>Anoxybacillaceae</taxon>
        <taxon>Geobacillus</taxon>
    </lineage>
</organism>
<dbReference type="EMBL" id="AYSF01000036">
    <property type="protein sequence ID" value="ESU72728.1"/>
    <property type="molecule type" value="Genomic_DNA"/>
</dbReference>
<feature type="domain" description="Cation efflux protein transmembrane" evidence="8">
    <location>
        <begin position="56"/>
        <end position="250"/>
    </location>
</feature>
<evidence type="ECO:0000256" key="2">
    <source>
        <dbReference type="ARBA" id="ARBA00008114"/>
    </source>
</evidence>
<feature type="transmembrane region" description="Helical" evidence="7">
    <location>
        <begin position="81"/>
        <end position="102"/>
    </location>
</feature>
<evidence type="ECO:0000313" key="11">
    <source>
        <dbReference type="Proteomes" id="UP000018339"/>
    </source>
</evidence>
<keyword evidence="4 7" id="KW-0812">Transmembrane</keyword>
<sequence length="341" mass="37402">MCFSGAFLFGAMLRAENGYTNRQMQHRQRVRLLNAKVGEMAMEHEQRFRQAKTAAIVGIAGNMALAAVKAAVGVWSQSQALIADAAHSASDVAGSFAVWVGLRAAARPPDEDHPYGHGKAESIAAIIVAVLLFLVGIEIGRSAFLSFFAPLSPPGAAAIYVLLLSIAVKEAMFRYKYRLGKKLNSDALIINAYEHRSDVFSSFAALIGVGAAIVGGKWEIDWFVYADPLAGLFVSLLVLKMAWDLGRQSVHTAIDHVLHEEEAGYLREAVLSIPDVRQINELHAREHGHYVIVDLKIAVDPQLTVEEGHRIGKKVKEKLLTLPRVRNVMVHINPYNPEKKP</sequence>
<name>A0A7U9JC16_GEOTM</name>
<protein>
    <submittedName>
        <fullName evidence="10">Cation diffusion facilitator family transporter</fullName>
    </submittedName>
</protein>
<dbReference type="Gene3D" id="1.20.1510.10">
    <property type="entry name" value="Cation efflux protein transmembrane domain"/>
    <property type="match status" value="1"/>
</dbReference>
<dbReference type="InterPro" id="IPR058533">
    <property type="entry name" value="Cation_efflux_TM"/>
</dbReference>
<dbReference type="InterPro" id="IPR002524">
    <property type="entry name" value="Cation_efflux"/>
</dbReference>
<dbReference type="InterPro" id="IPR027469">
    <property type="entry name" value="Cation_efflux_TMD_sf"/>
</dbReference>
<dbReference type="InterPro" id="IPR027470">
    <property type="entry name" value="Cation_efflux_CTD"/>
</dbReference>